<dbReference type="Proteomes" id="UP000601435">
    <property type="component" value="Unassembled WGS sequence"/>
</dbReference>
<dbReference type="GO" id="GO:0005737">
    <property type="term" value="C:cytoplasm"/>
    <property type="evidence" value="ECO:0007669"/>
    <property type="project" value="TreeGrafter"/>
</dbReference>
<dbReference type="Pfam" id="PF00629">
    <property type="entry name" value="MAM"/>
    <property type="match status" value="1"/>
</dbReference>
<reference evidence="5" key="1">
    <citation type="submission" date="2021-02" db="EMBL/GenBank/DDBJ databases">
        <authorList>
            <person name="Dougan E. K."/>
            <person name="Rhodes N."/>
            <person name="Thang M."/>
            <person name="Chan C."/>
        </authorList>
    </citation>
    <scope>NUCLEOTIDE SEQUENCE</scope>
</reference>
<dbReference type="PROSITE" id="PS50012">
    <property type="entry name" value="RCC1_3"/>
    <property type="match status" value="4"/>
</dbReference>
<dbReference type="SMART" id="SM00137">
    <property type="entry name" value="MAM"/>
    <property type="match status" value="1"/>
</dbReference>
<feature type="domain" description="MAM" evidence="3">
    <location>
        <begin position="1496"/>
        <end position="1644"/>
    </location>
</feature>
<dbReference type="GO" id="GO:0016020">
    <property type="term" value="C:membrane"/>
    <property type="evidence" value="ECO:0007669"/>
    <property type="project" value="InterPro"/>
</dbReference>
<dbReference type="Gene3D" id="2.60.120.200">
    <property type="match status" value="4"/>
</dbReference>
<evidence type="ECO:0008006" key="7">
    <source>
        <dbReference type="Google" id="ProtNLM"/>
    </source>
</evidence>
<dbReference type="SUPFAM" id="SSF50985">
    <property type="entry name" value="RCC1/BLIP-II"/>
    <property type="match status" value="1"/>
</dbReference>
<dbReference type="PRINTS" id="PR00633">
    <property type="entry name" value="RCCNDNSATION"/>
</dbReference>
<dbReference type="CDD" id="cd06263">
    <property type="entry name" value="MAM"/>
    <property type="match status" value="1"/>
</dbReference>
<organism evidence="5 6">
    <name type="scientific">Symbiodinium necroappetens</name>
    <dbReference type="NCBI Taxonomy" id="1628268"/>
    <lineage>
        <taxon>Eukaryota</taxon>
        <taxon>Sar</taxon>
        <taxon>Alveolata</taxon>
        <taxon>Dinophyceae</taxon>
        <taxon>Suessiales</taxon>
        <taxon>Symbiodiniaceae</taxon>
        <taxon>Symbiodinium</taxon>
    </lineage>
</organism>
<feature type="repeat" description="RCC1" evidence="2">
    <location>
        <begin position="1931"/>
        <end position="1980"/>
    </location>
</feature>
<evidence type="ECO:0000259" key="3">
    <source>
        <dbReference type="PROSITE" id="PS50060"/>
    </source>
</evidence>
<feature type="repeat" description="RCC1" evidence="2">
    <location>
        <begin position="1705"/>
        <end position="1764"/>
    </location>
</feature>
<dbReference type="InterPro" id="IPR036772">
    <property type="entry name" value="SRCR-like_dom_sf"/>
</dbReference>
<comment type="caution">
    <text evidence="5">The sequence shown here is derived from an EMBL/GenBank/DDBJ whole genome shotgun (WGS) entry which is preliminary data.</text>
</comment>
<name>A0A812WST2_9DINO</name>
<dbReference type="PANTHER" id="PTHR45982:SF1">
    <property type="entry name" value="REGULATOR OF CHROMOSOME CONDENSATION"/>
    <property type="match status" value="1"/>
</dbReference>
<dbReference type="PROSITE" id="PS50287">
    <property type="entry name" value="SRCR_2"/>
    <property type="match status" value="1"/>
</dbReference>
<feature type="non-terminal residue" evidence="5">
    <location>
        <position position="1"/>
    </location>
</feature>
<feature type="repeat" description="RCC1" evidence="2">
    <location>
        <begin position="1879"/>
        <end position="1930"/>
    </location>
</feature>
<gene>
    <name evidence="5" type="ORF">SNEC2469_LOCUS20333</name>
</gene>
<dbReference type="CDD" id="cd00257">
    <property type="entry name" value="beta-trefoil_FSCN-like"/>
    <property type="match status" value="2"/>
</dbReference>
<dbReference type="InterPro" id="IPR051553">
    <property type="entry name" value="Ran_GTPase-activating"/>
</dbReference>
<accession>A0A812WST2</accession>
<dbReference type="InterPro" id="IPR009091">
    <property type="entry name" value="RCC1/BLIP-II"/>
</dbReference>
<dbReference type="InterPro" id="IPR000408">
    <property type="entry name" value="Reg_chr_condens"/>
</dbReference>
<sequence>MSSTGMDTSDFEASDELPADSTWERFTVVDVEDGSIALHSGVHNRILAALCSETSWYPPTRNATELPAALERFRVVQVRPFLEPGSVVALHSTRWNRFLRMNSQAVDSSSFVEVSDALPDSWTWERFTVVDAGHGKIALHNSVHNRFATWLWGGCAVTMNGADMETSVPMASSDVPANATGEAFAVRYFPTGEIALHNTFFNRYVRMTELVVDGSDQVEEQDLLDVVPEQSFKIVTVAEVSEAVTQVIGFCLLGPLAVGGVFGVRLVFKEALFLRPPAFAPVAAVALPRAFQPNPEHKHDECRAPPSFPSGSNRAWNSRARAMRRKGRGGADSRYLDQEQDLRGSAVYSSFSTFKADMGQLLPGLPFTVKMDLDELTFASSGFFAHWCCGGMMASWWPCLREEGEDGSERSTGETISVLLGRPRRLWFAAHEWGQLLPFSCVELSPNRRSGPVGLLHREDEAEVLEEEAPELEEAPPVLFTRPCETQKNAANNSNNLTGKVEGSLDLLSLLLVALQQATQDGGKWDVAFALSLFLNVPLQLFQNRSSARNPRLRAWAPPCRIHTMQALPLFLLMPPAQRKDQKKLLLQPVLDHFAAFLGSLLHFFFWVEKEDFYHQLRMRPRRGGLCASEKPSELYLAFGAITQGSSSPQVTSGKESLVDGLVIDDYYAISCSSVSSSVAPLALMAIHNPRMDFGSHVSDTSCQCFSVHMALLMPPPTVTPASSALCLLLRAVAADELVLLAALCRLIKCDVSAHWQDEIYASDSPDSAGAVSAHLPAPLSRVLWNAHHVASNGGRVLTREKAALRRVDHLYEEASEAPAVQTKRAPALRFHFLQIGAGKASLLRSSPFFRLVYQFARVFAIESPEFAKGDSEERHVNFHYVIYTVEMGRLMLQSWDGANWTTVWSPPGGQGRVWNRADVRLSDDAQALRFLGITRNGYESEVAVALAVDSLQTSNVSSTPTELPNYDTVACSFEADFCSWRAMNDQAWMRRTGTTPSTGTGPSGAFDGAHYIYVEATLPNHPNKEFVLESPIFRKGDGAARYVYFHHHMYGFHMGQLTLQFWHGMLWTTVWSLSGNQGDRWHDALVRLPDDAQALRFLGMTGTGFESDIAIDKVQAAAAVPIVECSSPAAACNWTSTATVDQVSEVVLEFYINSCSNNIDGTYYLQGQTRSGRAYYKQSDNLYLYHDPSCDGNWDSPQWIFDNNIPSLTASQDLDGDGRCTYWSLAYSDDVTTKTFYDGFYLTAMYVTDRGDPKEFHLQSPSYSWGSGIYFDYLMYSLDSDFGSLQLQAWDGQDWTAVWSLFGSRGNSWHQGAAHIPSTSTGLRFQGSLEAWKTGDLAVRAFRTAVALEDLACEDFQVNSFWLEPVIEPGTVGPSRAMWRVVHIGLEARGAESHTAILDSAQIRNVSSEAAFFLSFQLVGPTAALEVQQLTENGWTHLQTTAIASFGSWQQLTGPISVQTQSLRLLATMNSTTDLVKIRSFQLEAAQFAHSLEDAGCDFEEGFCKWTEEGWQRDGQAFASAWQDWMTGTATEVLLTSPLLPSADVAYLAFAFWMSGWAPSLRVEMWSNGLWQESWSEVGQRGVGWQQVKLRLPATVNRVRLRGYMPAYSSSDIAVDDVILYSHEHAMPAAMVLVAGHNHQCALAFGQLKCFGRNSEGQLGYGSSDDVGDDQEEVGLQLPVVDVGGTVLQACGGAWHTCAVLQGGSLKCWGLNFDGQIGSGTTATLGDDPNEMGDWLPAVDLGNGTKASQVSCGAWHTCVLLYDGAIKCFGYNGDGQLGLGDSMPGPQLREGRNRGEQSWQMGDALPGLDLGSFRATQVTVGPYTSCALSSEGVVCWGRQLPSMEIVRNVSSLPTIGFELEATQIAAGTAHVCVRLADGRMRCWGDNTYGQLGLGDTVSREVHEAADVDLGFPTTQIFVGPHHSCAILQNERTLCWGRNSNRELGRGTAIPVYESPGQVLVGKVESLSMGDGHSCFVQSGGAISCFGANFYGQLGVPVGEESAEDGAAVVPRLFRTRTPRAEGLESIRLSGGSRTWGFLEVLREGTWSPVCDDGFDAAAAIVACK</sequence>
<dbReference type="EMBL" id="CAJNJA010035319">
    <property type="protein sequence ID" value="CAE7705411.1"/>
    <property type="molecule type" value="Genomic_DNA"/>
</dbReference>
<keyword evidence="6" id="KW-1185">Reference proteome</keyword>
<dbReference type="Pfam" id="PF13540">
    <property type="entry name" value="RCC1_2"/>
    <property type="match status" value="3"/>
</dbReference>
<dbReference type="InterPro" id="IPR001190">
    <property type="entry name" value="SRCR"/>
</dbReference>
<dbReference type="PROSITE" id="PS50060">
    <property type="entry name" value="MAM_2"/>
    <property type="match status" value="2"/>
</dbReference>
<dbReference type="SUPFAM" id="SSF49899">
    <property type="entry name" value="Concanavalin A-like lectins/glucanases"/>
    <property type="match status" value="4"/>
</dbReference>
<protein>
    <recommendedName>
        <fullName evidence="7">Ultraviolet-B receptor UVR8</fullName>
    </recommendedName>
</protein>
<dbReference type="Gene3D" id="3.10.250.10">
    <property type="entry name" value="SRCR-like domain"/>
    <property type="match status" value="1"/>
</dbReference>
<dbReference type="OrthoDB" id="412155at2759"/>
<dbReference type="InterPro" id="IPR013320">
    <property type="entry name" value="ConA-like_dom_sf"/>
</dbReference>
<dbReference type="Gene3D" id="2.80.10.50">
    <property type="match status" value="1"/>
</dbReference>
<dbReference type="InterPro" id="IPR000998">
    <property type="entry name" value="MAM_dom"/>
</dbReference>
<evidence type="ECO:0000313" key="5">
    <source>
        <dbReference type="EMBL" id="CAE7705411.1"/>
    </source>
</evidence>
<dbReference type="PANTHER" id="PTHR45982">
    <property type="entry name" value="REGULATOR OF CHROMOSOME CONDENSATION"/>
    <property type="match status" value="1"/>
</dbReference>
<feature type="domain" description="MAM" evidence="3">
    <location>
        <begin position="970"/>
        <end position="1128"/>
    </location>
</feature>
<dbReference type="Gene3D" id="2.130.10.30">
    <property type="entry name" value="Regulator of chromosome condensation 1/beta-lactamase-inhibitor protein II"/>
    <property type="match status" value="2"/>
</dbReference>
<feature type="domain" description="SRCR" evidence="4">
    <location>
        <begin position="2027"/>
        <end position="2065"/>
    </location>
</feature>
<feature type="repeat" description="RCC1" evidence="2">
    <location>
        <begin position="1647"/>
        <end position="1704"/>
    </location>
</feature>
<proteinExistence type="predicted"/>
<keyword evidence="1" id="KW-1015">Disulfide bond</keyword>
<evidence type="ECO:0000313" key="6">
    <source>
        <dbReference type="Proteomes" id="UP000601435"/>
    </source>
</evidence>
<dbReference type="GO" id="GO:0005085">
    <property type="term" value="F:guanyl-nucleotide exchange factor activity"/>
    <property type="evidence" value="ECO:0007669"/>
    <property type="project" value="TreeGrafter"/>
</dbReference>
<dbReference type="SUPFAM" id="SSF56487">
    <property type="entry name" value="SRCR-like"/>
    <property type="match status" value="1"/>
</dbReference>
<evidence type="ECO:0000259" key="4">
    <source>
        <dbReference type="PROSITE" id="PS50287"/>
    </source>
</evidence>
<evidence type="ECO:0000256" key="2">
    <source>
        <dbReference type="PROSITE-ProRule" id="PRU00235"/>
    </source>
</evidence>
<evidence type="ECO:0000256" key="1">
    <source>
        <dbReference type="ARBA" id="ARBA00023157"/>
    </source>
</evidence>